<dbReference type="Gene3D" id="2.60.40.10">
    <property type="entry name" value="Immunoglobulins"/>
    <property type="match status" value="2"/>
</dbReference>
<evidence type="ECO:0000313" key="10">
    <source>
        <dbReference type="EMBL" id="JAT61682.1"/>
    </source>
</evidence>
<evidence type="ECO:0000313" key="9">
    <source>
        <dbReference type="EMBL" id="JAT60097.1"/>
    </source>
</evidence>
<dbReference type="InterPro" id="IPR036156">
    <property type="entry name" value="Beta-gal/glucu_dom_sf"/>
</dbReference>
<dbReference type="InterPro" id="IPR017853">
    <property type="entry name" value="GH"/>
</dbReference>
<evidence type="ECO:0000256" key="7">
    <source>
        <dbReference type="RuleBase" id="RU361154"/>
    </source>
</evidence>
<accession>A0A1D1YZL9</accession>
<dbReference type="InterPro" id="IPR032312">
    <property type="entry name" value="LacZ_4"/>
</dbReference>
<evidence type="ECO:0000256" key="1">
    <source>
        <dbReference type="ARBA" id="ARBA00001412"/>
    </source>
</evidence>
<reference evidence="9" key="1">
    <citation type="submission" date="2015-07" db="EMBL/GenBank/DDBJ databases">
        <title>Transcriptome Assembly of Anthurium amnicola.</title>
        <authorList>
            <person name="Suzuki J."/>
        </authorList>
    </citation>
    <scope>NUCLEOTIDE SEQUENCE</scope>
</reference>
<dbReference type="EMBL" id="GDJX01006254">
    <property type="protein sequence ID" value="JAT61682.1"/>
    <property type="molecule type" value="Transcribed_RNA"/>
</dbReference>
<dbReference type="InterPro" id="IPR008979">
    <property type="entry name" value="Galactose-bd-like_sf"/>
</dbReference>
<dbReference type="InterPro" id="IPR006104">
    <property type="entry name" value="Glyco_hydro_2_N"/>
</dbReference>
<dbReference type="PANTHER" id="PTHR46323">
    <property type="entry name" value="BETA-GALACTOSIDASE"/>
    <property type="match status" value="1"/>
</dbReference>
<dbReference type="PROSITE" id="PS00719">
    <property type="entry name" value="GLYCOSYL_HYDROL_F2_1"/>
    <property type="match status" value="1"/>
</dbReference>
<dbReference type="Gene3D" id="2.60.120.260">
    <property type="entry name" value="Galactose-binding domain-like"/>
    <property type="match status" value="1"/>
</dbReference>
<organism evidence="9">
    <name type="scientific">Anthurium amnicola</name>
    <dbReference type="NCBI Taxonomy" id="1678845"/>
    <lineage>
        <taxon>Eukaryota</taxon>
        <taxon>Viridiplantae</taxon>
        <taxon>Streptophyta</taxon>
        <taxon>Embryophyta</taxon>
        <taxon>Tracheophyta</taxon>
        <taxon>Spermatophyta</taxon>
        <taxon>Magnoliopsida</taxon>
        <taxon>Liliopsida</taxon>
        <taxon>Araceae</taxon>
        <taxon>Pothoideae</taxon>
        <taxon>Potheae</taxon>
        <taxon>Anthurium</taxon>
    </lineage>
</organism>
<dbReference type="InterPro" id="IPR023230">
    <property type="entry name" value="Glyco_hydro_2_CS"/>
</dbReference>
<comment type="similarity">
    <text evidence="2 7">Belongs to the glycosyl hydrolase 2 family.</text>
</comment>
<dbReference type="Gene3D" id="3.20.20.80">
    <property type="entry name" value="Glycosidases"/>
    <property type="match status" value="1"/>
</dbReference>
<sequence length="1117" mass="126965">MAVASFSGQLIFPSNHVHKAWEDPSFIKWRKRDAHVTLRCHDTVEGSLKYWYQRCKVDVLISDSAVWHDDAISAALENAADWVKNLPFVNSLSGYWKFLLAPNPAAVPENFYDISFDDSCWAALPVPSSWQMHGFDVPIYTNVQYPFLVNPPYVPSENPTGCYRKYFQIPREWKGRRIFLHFEAVDSAFIAWVNGVPIGYSQDSRLPAEFEITDWCYPFDSDIENVLAVQVMRWSDGSYLEDQDHWWLSGIHRDVLLLAKPQMFIADYFFMSRLGENFLYADVQVEVKVDNFCDPSNEGGLPDFTIEAMLYDTTVWYEHEDNVDPRSYTAIYLEPKSLPSGSLGFHGYKLVGKLEKPKLWSAEHPNLYTLIIILRDESGNLVDCESCLVGIREIAQAPKQLLVNGRPVVIRGVNRHEHHPRLGKTNLEACMIKDIVLMKQNNINAVRNSHYPQHTRWYELCDIFGLYMIDEANIETHGFDLSRHFKHPATEPSWAFSMLDRVMGMVERDKNHACIIAWSLGNESGYGPNHSASAGWIRGKDHSRLVHYEGGGSRTPSTDIVCPMYMRVWDIVKIAKDPNELRPLILCEYSHAMGNSSGNLHVYWDAIDSTMGLQGGFIWDWVDQGLLKEGRDGSKHWAYGGDFGDSPNDLNFCLNGLTWPDRTPHPAINEVKYVYQPIKISFKENTIMIANKQFFESTEAIKFSWYIHGDGCSLGSGVLDLPEIGPQSSYTIEWGSCPWFSLWESSSATEIFLTITAKLACSTRWAKDGHILSSTQLHLPTKRKWTPHVIRMAENTNLVTEHKGDIVTIGNQSTWEIIFNMQTGTIERWKVEGYQLLREGVFPCFWRAPTDNDKGGGPNSYACKWKLASLDRMSFHADICSIQNLTRQSVQIKTVYFGFPNDEGATYDKSMVSNSAIFKVDVSYFIHGSGDVIIEYNVNPKVDLPSLPRVGMVFNIDQSLDLVKWYGKGPFECYPDRKEAAHVGIYESKVGDLHVPYVAPGECSGRADVRWVAFLNGNDFGLFASTYGESPPMQMNASYYSTQELDRATHNEDLVKGDVIEVHLDHKHMGVGGDDSWSPSVHDQYLIHPVPYSFSLRLCPVYPSKSCQAVYESQLPK</sequence>
<dbReference type="Pfam" id="PF02837">
    <property type="entry name" value="Glyco_hydro_2_N"/>
    <property type="match status" value="1"/>
</dbReference>
<dbReference type="GO" id="GO:0009341">
    <property type="term" value="C:beta-galactosidase complex"/>
    <property type="evidence" value="ECO:0007669"/>
    <property type="project" value="InterPro"/>
</dbReference>
<keyword evidence="5 7" id="KW-0326">Glycosidase</keyword>
<dbReference type="SUPFAM" id="SSF49785">
    <property type="entry name" value="Galactose-binding domain-like"/>
    <property type="match status" value="1"/>
</dbReference>
<dbReference type="InterPro" id="IPR013783">
    <property type="entry name" value="Ig-like_fold"/>
</dbReference>
<dbReference type="Pfam" id="PF00703">
    <property type="entry name" value="Glyco_hydro_2"/>
    <property type="match status" value="1"/>
</dbReference>
<protein>
    <recommendedName>
        <fullName evidence="3">beta-galactosidase</fullName>
        <ecNumber evidence="3">3.2.1.23</ecNumber>
    </recommendedName>
    <alternativeName>
        <fullName evidence="6">Lactase</fullName>
    </alternativeName>
</protein>
<comment type="catalytic activity">
    <reaction evidence="1">
        <text>Hydrolysis of terminal non-reducing beta-D-galactose residues in beta-D-galactosides.</text>
        <dbReference type="EC" id="3.2.1.23"/>
    </reaction>
</comment>
<evidence type="ECO:0000256" key="2">
    <source>
        <dbReference type="ARBA" id="ARBA00007401"/>
    </source>
</evidence>
<dbReference type="InterPro" id="IPR014718">
    <property type="entry name" value="GH-type_carb-bd"/>
</dbReference>
<dbReference type="SMART" id="SM01038">
    <property type="entry name" value="Bgal_small_N"/>
    <property type="match status" value="1"/>
</dbReference>
<evidence type="ECO:0000259" key="8">
    <source>
        <dbReference type="SMART" id="SM01038"/>
    </source>
</evidence>
<dbReference type="Gene3D" id="2.70.98.10">
    <property type="match status" value="1"/>
</dbReference>
<dbReference type="GO" id="GO:0005990">
    <property type="term" value="P:lactose catabolic process"/>
    <property type="evidence" value="ECO:0007669"/>
    <property type="project" value="TreeGrafter"/>
</dbReference>
<evidence type="ECO:0000256" key="3">
    <source>
        <dbReference type="ARBA" id="ARBA00012756"/>
    </source>
</evidence>
<evidence type="ECO:0000256" key="5">
    <source>
        <dbReference type="ARBA" id="ARBA00023295"/>
    </source>
</evidence>
<evidence type="ECO:0000256" key="6">
    <source>
        <dbReference type="ARBA" id="ARBA00032230"/>
    </source>
</evidence>
<dbReference type="InterPro" id="IPR006103">
    <property type="entry name" value="Glyco_hydro_2_cat"/>
</dbReference>
<proteinExistence type="inferred from homology"/>
<dbReference type="InterPro" id="IPR011013">
    <property type="entry name" value="Gal_mutarotase_sf_dom"/>
</dbReference>
<dbReference type="SUPFAM" id="SSF74650">
    <property type="entry name" value="Galactose mutarotase-like"/>
    <property type="match status" value="1"/>
</dbReference>
<dbReference type="InterPro" id="IPR050347">
    <property type="entry name" value="Bact_Beta-galactosidase"/>
</dbReference>
<dbReference type="GO" id="GO:0030246">
    <property type="term" value="F:carbohydrate binding"/>
    <property type="evidence" value="ECO:0007669"/>
    <property type="project" value="InterPro"/>
</dbReference>
<dbReference type="SUPFAM" id="SSF51445">
    <property type="entry name" value="(Trans)glycosidases"/>
    <property type="match status" value="1"/>
</dbReference>
<name>A0A1D1YZL9_9ARAE</name>
<gene>
    <name evidence="9" type="primary">lacZ_9</name>
    <name evidence="10" type="synonym">lacZ_2</name>
    <name evidence="10" type="ORF">g.72370</name>
    <name evidence="9" type="ORF">g.72371</name>
</gene>
<dbReference type="PRINTS" id="PR00132">
    <property type="entry name" value="GLHYDRLASE2"/>
</dbReference>
<dbReference type="Pfam" id="PF02836">
    <property type="entry name" value="Glyco_hydro_2_C"/>
    <property type="match status" value="1"/>
</dbReference>
<dbReference type="InterPro" id="IPR006101">
    <property type="entry name" value="Glyco_hydro_2"/>
</dbReference>
<keyword evidence="4 7" id="KW-0378">Hydrolase</keyword>
<dbReference type="Pfam" id="PF16353">
    <property type="entry name" value="LacZ_4"/>
    <property type="match status" value="1"/>
</dbReference>
<dbReference type="GO" id="GO:0004565">
    <property type="term" value="F:beta-galactosidase activity"/>
    <property type="evidence" value="ECO:0007669"/>
    <property type="project" value="UniProtKB-EC"/>
</dbReference>
<dbReference type="FunFam" id="2.70.98.10:FF:000017">
    <property type="entry name" value="Glycoside hydrolase family 2 protein"/>
    <property type="match status" value="1"/>
</dbReference>
<dbReference type="EMBL" id="GDJX01007839">
    <property type="protein sequence ID" value="JAT60097.1"/>
    <property type="molecule type" value="Transcribed_RNA"/>
</dbReference>
<feature type="domain" description="Beta galactosidase small chain/" evidence="8">
    <location>
        <begin position="808"/>
        <end position="1099"/>
    </location>
</feature>
<dbReference type="InterPro" id="IPR004199">
    <property type="entry name" value="B-gal_small/dom_5"/>
</dbReference>
<dbReference type="PANTHER" id="PTHR46323:SF2">
    <property type="entry name" value="BETA-GALACTOSIDASE"/>
    <property type="match status" value="1"/>
</dbReference>
<dbReference type="FunFam" id="3.20.20.80:FF:000018">
    <property type="entry name" value="Beta-galactosidase"/>
    <property type="match status" value="1"/>
</dbReference>
<dbReference type="AlphaFoldDB" id="A0A1D1YZL9"/>
<evidence type="ECO:0000256" key="4">
    <source>
        <dbReference type="ARBA" id="ARBA00022801"/>
    </source>
</evidence>
<dbReference type="EC" id="3.2.1.23" evidence="3"/>
<dbReference type="SUPFAM" id="SSF49303">
    <property type="entry name" value="beta-Galactosidase/glucuronidase domain"/>
    <property type="match status" value="2"/>
</dbReference>
<dbReference type="InterPro" id="IPR006102">
    <property type="entry name" value="Ig-like_GH2"/>
</dbReference>
<dbReference type="Pfam" id="PF02929">
    <property type="entry name" value="Bgal_small_N"/>
    <property type="match status" value="1"/>
</dbReference>